<evidence type="ECO:0000313" key="2">
    <source>
        <dbReference type="EMBL" id="MBW0508775.1"/>
    </source>
</evidence>
<evidence type="ECO:0000313" key="3">
    <source>
        <dbReference type="Proteomes" id="UP000765509"/>
    </source>
</evidence>
<dbReference type="AlphaFoldDB" id="A0A9Q3DXD3"/>
<evidence type="ECO:0000256" key="1">
    <source>
        <dbReference type="SAM" id="MobiDB-lite"/>
    </source>
</evidence>
<keyword evidence="3" id="KW-1185">Reference proteome</keyword>
<accession>A0A9Q3DXD3</accession>
<gene>
    <name evidence="2" type="ORF">O181_048490</name>
</gene>
<dbReference type="Proteomes" id="UP000765509">
    <property type="component" value="Unassembled WGS sequence"/>
</dbReference>
<dbReference type="EMBL" id="AVOT02020532">
    <property type="protein sequence ID" value="MBW0508775.1"/>
    <property type="molecule type" value="Genomic_DNA"/>
</dbReference>
<feature type="compositionally biased region" description="Basic residues" evidence="1">
    <location>
        <begin position="1"/>
        <end position="23"/>
    </location>
</feature>
<feature type="compositionally biased region" description="Polar residues" evidence="1">
    <location>
        <begin position="41"/>
        <end position="53"/>
    </location>
</feature>
<reference evidence="2" key="1">
    <citation type="submission" date="2021-03" db="EMBL/GenBank/DDBJ databases">
        <title>Draft genome sequence of rust myrtle Austropuccinia psidii MF-1, a brazilian biotype.</title>
        <authorList>
            <person name="Quecine M.C."/>
            <person name="Pachon D.M.R."/>
            <person name="Bonatelli M.L."/>
            <person name="Correr F.H."/>
            <person name="Franceschini L.M."/>
            <person name="Leite T.F."/>
            <person name="Margarido G.R.A."/>
            <person name="Almeida C.A."/>
            <person name="Ferrarezi J.A."/>
            <person name="Labate C.A."/>
        </authorList>
    </citation>
    <scope>NUCLEOTIDE SEQUENCE</scope>
    <source>
        <strain evidence="2">MF-1</strain>
    </source>
</reference>
<proteinExistence type="predicted"/>
<name>A0A9Q3DXD3_9BASI</name>
<organism evidence="2 3">
    <name type="scientific">Austropuccinia psidii MF-1</name>
    <dbReference type="NCBI Taxonomy" id="1389203"/>
    <lineage>
        <taxon>Eukaryota</taxon>
        <taxon>Fungi</taxon>
        <taxon>Dikarya</taxon>
        <taxon>Basidiomycota</taxon>
        <taxon>Pucciniomycotina</taxon>
        <taxon>Pucciniomycetes</taxon>
        <taxon>Pucciniales</taxon>
        <taxon>Sphaerophragmiaceae</taxon>
        <taxon>Austropuccinia</taxon>
    </lineage>
</organism>
<comment type="caution">
    <text evidence="2">The sequence shown here is derived from an EMBL/GenBank/DDBJ whole genome shotgun (WGS) entry which is preliminary data.</text>
</comment>
<protein>
    <submittedName>
        <fullName evidence="2">Uncharacterized protein</fullName>
    </submittedName>
</protein>
<feature type="region of interest" description="Disordered" evidence="1">
    <location>
        <begin position="1"/>
        <end position="53"/>
    </location>
</feature>
<sequence>MTNISSKRKLKPSKKKPKKKIHQPFKFSPEVNEGQSRALFPSSNKNNYNQCQINTTNNHPVECPKIGGVTNHHENIVPSPDLGTQEVTTFDNENISTASQRTMAEDEIALTHKCILLIFH</sequence>